<evidence type="ECO:0000313" key="1">
    <source>
        <dbReference type="EMBL" id="PZG01300.1"/>
    </source>
</evidence>
<comment type="caution">
    <text evidence="1">The sequence shown here is derived from an EMBL/GenBank/DDBJ whole genome shotgun (WGS) entry which is preliminary data.</text>
</comment>
<dbReference type="EMBL" id="POUD01000579">
    <property type="protein sequence ID" value="PZG01300.1"/>
    <property type="molecule type" value="Genomic_DNA"/>
</dbReference>
<name>A0A2W2DKF6_9ACTN</name>
<proteinExistence type="predicted"/>
<protein>
    <submittedName>
        <fullName evidence="1">Uncharacterized protein</fullName>
    </submittedName>
</protein>
<feature type="non-terminal residue" evidence="1">
    <location>
        <position position="191"/>
    </location>
</feature>
<gene>
    <name evidence="1" type="ORF">C1J01_48100</name>
</gene>
<dbReference type="Proteomes" id="UP000249304">
    <property type="component" value="Unassembled WGS sequence"/>
</dbReference>
<organism evidence="1 2">
    <name type="scientific">Nonomuraea aridisoli</name>
    <dbReference type="NCBI Taxonomy" id="2070368"/>
    <lineage>
        <taxon>Bacteria</taxon>
        <taxon>Bacillati</taxon>
        <taxon>Actinomycetota</taxon>
        <taxon>Actinomycetes</taxon>
        <taxon>Streptosporangiales</taxon>
        <taxon>Streptosporangiaceae</taxon>
        <taxon>Nonomuraea</taxon>
    </lineage>
</organism>
<keyword evidence="2" id="KW-1185">Reference proteome</keyword>
<reference evidence="1 2" key="1">
    <citation type="submission" date="2018-01" db="EMBL/GenBank/DDBJ databases">
        <title>Draft genome sequence of Nonomuraea sp. KC333.</title>
        <authorList>
            <person name="Sahin N."/>
            <person name="Saygin H."/>
            <person name="Ay H."/>
        </authorList>
    </citation>
    <scope>NUCLEOTIDE SEQUENCE [LARGE SCALE GENOMIC DNA]</scope>
    <source>
        <strain evidence="1 2">KC333</strain>
    </source>
</reference>
<sequence>MKRRRRAVAYEHPDRLPAVPTRTWFRVFRLSWRRGYLRDEAAHRMAAHLTHWATTRGIVRDMRRVMDAYAAVHQVSVRTGWKDLARLVDAGLVRKVAGSAPGRAAVYALVLDLARLRADFPKDLGREIEKTADDPKSRAAGKPTLASIHAALSACVTVQYGAASTPTPVRSFCCGQVHTSPYTREGPAPPP</sequence>
<evidence type="ECO:0000313" key="2">
    <source>
        <dbReference type="Proteomes" id="UP000249304"/>
    </source>
</evidence>
<accession>A0A2W2DKF6</accession>
<dbReference type="AlphaFoldDB" id="A0A2W2DKF6"/>